<keyword evidence="2" id="KW-1185">Reference proteome</keyword>
<protein>
    <submittedName>
        <fullName evidence="1">Uncharacterized protein</fullName>
    </submittedName>
</protein>
<evidence type="ECO:0000313" key="2">
    <source>
        <dbReference type="Proteomes" id="UP000386466"/>
    </source>
</evidence>
<feature type="non-terminal residue" evidence="1">
    <location>
        <position position="86"/>
    </location>
</feature>
<reference evidence="1 2" key="1">
    <citation type="submission" date="2019-01" db="EMBL/GenBank/DDBJ databases">
        <authorList>
            <person name="Alioto T."/>
            <person name="Alioto T."/>
        </authorList>
    </citation>
    <scope>NUCLEOTIDE SEQUENCE [LARGE SCALE GENOMIC DNA]</scope>
</reference>
<dbReference type="Proteomes" id="UP000386466">
    <property type="component" value="Unassembled WGS sequence"/>
</dbReference>
<sequence length="86" mass="9213">MAKGAAALPVASTHPEISVRAALVRSAPFVLVCLLQSSEQNAPCQMQRKRRGPALQWMPAGGVTDECALTRGSRAAPVKFIRKLDQ</sequence>
<gene>
    <name evidence="1" type="ORF">LYPA_23C013288</name>
</gene>
<proteinExistence type="predicted"/>
<evidence type="ECO:0000313" key="1">
    <source>
        <dbReference type="EMBL" id="VFV25330.1"/>
    </source>
</evidence>
<accession>A0A485MWU9</accession>
<dbReference type="EMBL" id="CAAGRJ010007516">
    <property type="protein sequence ID" value="VFV25330.1"/>
    <property type="molecule type" value="Genomic_DNA"/>
</dbReference>
<dbReference type="AlphaFoldDB" id="A0A485MWU9"/>
<name>A0A485MWU9_LYNPA</name>
<organism evidence="1 2">
    <name type="scientific">Lynx pardinus</name>
    <name type="common">Iberian lynx</name>
    <name type="synonym">Felis pardina</name>
    <dbReference type="NCBI Taxonomy" id="191816"/>
    <lineage>
        <taxon>Eukaryota</taxon>
        <taxon>Metazoa</taxon>
        <taxon>Chordata</taxon>
        <taxon>Craniata</taxon>
        <taxon>Vertebrata</taxon>
        <taxon>Euteleostomi</taxon>
        <taxon>Mammalia</taxon>
        <taxon>Eutheria</taxon>
        <taxon>Laurasiatheria</taxon>
        <taxon>Carnivora</taxon>
        <taxon>Feliformia</taxon>
        <taxon>Felidae</taxon>
        <taxon>Felinae</taxon>
        <taxon>Lynx</taxon>
    </lineage>
</organism>